<accession>A0ACB6QU65</accession>
<proteinExistence type="predicted"/>
<feature type="non-terminal residue" evidence="1">
    <location>
        <position position="261"/>
    </location>
</feature>
<keyword evidence="2" id="KW-1185">Reference proteome</keyword>
<organism evidence="1 2">
    <name type="scientific">Lindgomyces ingoldianus</name>
    <dbReference type="NCBI Taxonomy" id="673940"/>
    <lineage>
        <taxon>Eukaryota</taxon>
        <taxon>Fungi</taxon>
        <taxon>Dikarya</taxon>
        <taxon>Ascomycota</taxon>
        <taxon>Pezizomycotina</taxon>
        <taxon>Dothideomycetes</taxon>
        <taxon>Pleosporomycetidae</taxon>
        <taxon>Pleosporales</taxon>
        <taxon>Lindgomycetaceae</taxon>
        <taxon>Lindgomyces</taxon>
    </lineage>
</organism>
<protein>
    <submittedName>
        <fullName evidence="1">PAP2-domain-containing protein</fullName>
    </submittedName>
</protein>
<name>A0ACB6QU65_9PLEO</name>
<sequence length="261" mass="29925">FKEWFRASWPDLLAFALCGAASLCIYAFLNPLAPRYFPLTHGNQIISPQFGYPWMKEYIPTWMSALGSFLIPFAFIGLISIFFIGSFWDTDGAIMGLSYALSAATLFQAVIKWIIGGLRPHFYEICQPRPMMSGEGYENMFYDTSICTGNPKQIRAALMSFPSGHSVAAFSGFIFLALWINAKFKVFADYKTRMWQLLLFMLPILVAVLIAASKTIDYWHHWYDVLAGAIIGTLFALWGYRQVYYSIFDYRYNHEPLPRHV</sequence>
<gene>
    <name evidence="1" type="ORF">BDR25DRAFT_161220</name>
</gene>
<reference evidence="1" key="1">
    <citation type="journal article" date="2020" name="Stud. Mycol.">
        <title>101 Dothideomycetes genomes: a test case for predicting lifestyles and emergence of pathogens.</title>
        <authorList>
            <person name="Haridas S."/>
            <person name="Albert R."/>
            <person name="Binder M."/>
            <person name="Bloem J."/>
            <person name="Labutti K."/>
            <person name="Salamov A."/>
            <person name="Andreopoulos B."/>
            <person name="Baker S."/>
            <person name="Barry K."/>
            <person name="Bills G."/>
            <person name="Bluhm B."/>
            <person name="Cannon C."/>
            <person name="Castanera R."/>
            <person name="Culley D."/>
            <person name="Daum C."/>
            <person name="Ezra D."/>
            <person name="Gonzalez J."/>
            <person name="Henrissat B."/>
            <person name="Kuo A."/>
            <person name="Liang C."/>
            <person name="Lipzen A."/>
            <person name="Lutzoni F."/>
            <person name="Magnuson J."/>
            <person name="Mondo S."/>
            <person name="Nolan M."/>
            <person name="Ohm R."/>
            <person name="Pangilinan J."/>
            <person name="Park H.-J."/>
            <person name="Ramirez L."/>
            <person name="Alfaro M."/>
            <person name="Sun H."/>
            <person name="Tritt A."/>
            <person name="Yoshinaga Y."/>
            <person name="Zwiers L.-H."/>
            <person name="Turgeon B."/>
            <person name="Goodwin S."/>
            <person name="Spatafora J."/>
            <person name="Crous P."/>
            <person name="Grigoriev I."/>
        </authorList>
    </citation>
    <scope>NUCLEOTIDE SEQUENCE</scope>
    <source>
        <strain evidence="1">ATCC 200398</strain>
    </source>
</reference>
<dbReference type="EMBL" id="MU003510">
    <property type="protein sequence ID" value="KAF2469842.1"/>
    <property type="molecule type" value="Genomic_DNA"/>
</dbReference>
<feature type="non-terminal residue" evidence="1">
    <location>
        <position position="1"/>
    </location>
</feature>
<evidence type="ECO:0000313" key="2">
    <source>
        <dbReference type="Proteomes" id="UP000799755"/>
    </source>
</evidence>
<dbReference type="Proteomes" id="UP000799755">
    <property type="component" value="Unassembled WGS sequence"/>
</dbReference>
<comment type="caution">
    <text evidence="1">The sequence shown here is derived from an EMBL/GenBank/DDBJ whole genome shotgun (WGS) entry which is preliminary data.</text>
</comment>
<evidence type="ECO:0000313" key="1">
    <source>
        <dbReference type="EMBL" id="KAF2469842.1"/>
    </source>
</evidence>